<evidence type="ECO:0000313" key="2">
    <source>
        <dbReference type="EMBL" id="RGV49574.1"/>
    </source>
</evidence>
<feature type="signal peptide" evidence="1">
    <location>
        <begin position="1"/>
        <end position="21"/>
    </location>
</feature>
<accession>A0A412XWI4</accession>
<feature type="chain" id="PRO_5019360917" description="DUF1104 domain-containing protein" evidence="1">
    <location>
        <begin position="22"/>
        <end position="70"/>
    </location>
</feature>
<organism evidence="2 3">
    <name type="scientific">Bacteroides fragilis</name>
    <dbReference type="NCBI Taxonomy" id="817"/>
    <lineage>
        <taxon>Bacteria</taxon>
        <taxon>Pseudomonadati</taxon>
        <taxon>Bacteroidota</taxon>
        <taxon>Bacteroidia</taxon>
        <taxon>Bacteroidales</taxon>
        <taxon>Bacteroidaceae</taxon>
        <taxon>Bacteroides</taxon>
    </lineage>
</organism>
<proteinExistence type="predicted"/>
<evidence type="ECO:0008006" key="4">
    <source>
        <dbReference type="Google" id="ProtNLM"/>
    </source>
</evidence>
<dbReference type="RefSeq" id="WP_032600165.1">
    <property type="nucleotide sequence ID" value="NZ_JAIWZL010000001.1"/>
</dbReference>
<reference evidence="2 3" key="1">
    <citation type="submission" date="2018-08" db="EMBL/GenBank/DDBJ databases">
        <title>A genome reference for cultivated species of the human gut microbiota.</title>
        <authorList>
            <person name="Zou Y."/>
            <person name="Xue W."/>
            <person name="Luo G."/>
        </authorList>
    </citation>
    <scope>NUCLEOTIDE SEQUENCE [LARGE SCALE GENOMIC DNA]</scope>
    <source>
        <strain evidence="2 3">AF14-26</strain>
    </source>
</reference>
<comment type="caution">
    <text evidence="2">The sequence shown here is derived from an EMBL/GenBank/DDBJ whole genome shotgun (WGS) entry which is preliminary data.</text>
</comment>
<evidence type="ECO:0000313" key="3">
    <source>
        <dbReference type="Proteomes" id="UP000286270"/>
    </source>
</evidence>
<name>A0A412XWI4_BACFG</name>
<dbReference type="EMBL" id="QRZH01000019">
    <property type="protein sequence ID" value="RGV49574.1"/>
    <property type="molecule type" value="Genomic_DNA"/>
</dbReference>
<evidence type="ECO:0000256" key="1">
    <source>
        <dbReference type="SAM" id="SignalP"/>
    </source>
</evidence>
<gene>
    <name evidence="2" type="ORF">DWW08_18315</name>
</gene>
<dbReference type="AlphaFoldDB" id="A0A412XWI4"/>
<dbReference type="Proteomes" id="UP000286270">
    <property type="component" value="Unassembled WGS sequence"/>
</dbReference>
<sequence>MNKISKAALCVSAMIVLLGYAGSFEYAEEIVYSLTEKQYEAIKNDLGGKASDKQIAMKYQENKEYYDSIK</sequence>
<protein>
    <recommendedName>
        <fullName evidence="4">DUF1104 domain-containing protein</fullName>
    </recommendedName>
</protein>
<keyword evidence="1" id="KW-0732">Signal</keyword>